<reference evidence="1" key="1">
    <citation type="submission" date="2016-03" db="EMBL/GenBank/DDBJ databases">
        <title>Draft genome sequence of Rosellinia necatrix.</title>
        <authorList>
            <person name="Kanematsu S."/>
        </authorList>
    </citation>
    <scope>NUCLEOTIDE SEQUENCE [LARGE SCALE GENOMIC DNA]</scope>
    <source>
        <strain evidence="1">W97</strain>
    </source>
</reference>
<evidence type="ECO:0000313" key="1">
    <source>
        <dbReference type="EMBL" id="GAP92263.2"/>
    </source>
</evidence>
<protein>
    <submittedName>
        <fullName evidence="1">Uncharacterized protein</fullName>
    </submittedName>
</protein>
<accession>A0A1W2TUH8</accession>
<sequence>MDKSELAAHSTAASDIYHWPDEVPAAVSGGESYQTNLSHSMRLISARDPFLMTTNALAVTRSQTN</sequence>
<dbReference type="AlphaFoldDB" id="A0A1W2TUH8"/>
<gene>
    <name evidence="1" type="ORF">SAMD00023353_7600060</name>
</gene>
<dbReference type="Proteomes" id="UP000054516">
    <property type="component" value="Unassembled WGS sequence"/>
</dbReference>
<evidence type="ECO:0000313" key="2">
    <source>
        <dbReference type="Proteomes" id="UP000054516"/>
    </source>
</evidence>
<keyword evidence="2" id="KW-1185">Reference proteome</keyword>
<dbReference type="EMBL" id="DF977521">
    <property type="protein sequence ID" value="GAP92263.2"/>
    <property type="molecule type" value="Genomic_DNA"/>
</dbReference>
<name>A0A1W2TUH8_ROSNE</name>
<proteinExistence type="predicted"/>
<organism evidence="1">
    <name type="scientific">Rosellinia necatrix</name>
    <name type="common">White root-rot fungus</name>
    <dbReference type="NCBI Taxonomy" id="77044"/>
    <lineage>
        <taxon>Eukaryota</taxon>
        <taxon>Fungi</taxon>
        <taxon>Dikarya</taxon>
        <taxon>Ascomycota</taxon>
        <taxon>Pezizomycotina</taxon>
        <taxon>Sordariomycetes</taxon>
        <taxon>Xylariomycetidae</taxon>
        <taxon>Xylariales</taxon>
        <taxon>Xylariaceae</taxon>
        <taxon>Rosellinia</taxon>
    </lineage>
</organism>